<protein>
    <submittedName>
        <fullName evidence="6">Transcriptional regulator, TetR family</fullName>
    </submittedName>
</protein>
<dbReference type="EMBL" id="AZEY01000104">
    <property type="protein sequence ID" value="KRL63235.1"/>
    <property type="molecule type" value="Genomic_DNA"/>
</dbReference>
<dbReference type="GO" id="GO:0003677">
    <property type="term" value="F:DNA binding"/>
    <property type="evidence" value="ECO:0007669"/>
    <property type="project" value="UniProtKB-UniRule"/>
</dbReference>
<dbReference type="Proteomes" id="UP000052013">
    <property type="component" value="Unassembled WGS sequence"/>
</dbReference>
<evidence type="ECO:0000256" key="1">
    <source>
        <dbReference type="ARBA" id="ARBA00023015"/>
    </source>
</evidence>
<keyword evidence="1" id="KW-0805">Transcription regulation</keyword>
<proteinExistence type="predicted"/>
<dbReference type="SUPFAM" id="SSF46689">
    <property type="entry name" value="Homeodomain-like"/>
    <property type="match status" value="1"/>
</dbReference>
<dbReference type="PROSITE" id="PS01081">
    <property type="entry name" value="HTH_TETR_1"/>
    <property type="match status" value="1"/>
</dbReference>
<feature type="DNA-binding region" description="H-T-H motif" evidence="4">
    <location>
        <begin position="29"/>
        <end position="48"/>
    </location>
</feature>
<evidence type="ECO:0000256" key="3">
    <source>
        <dbReference type="ARBA" id="ARBA00023163"/>
    </source>
</evidence>
<evidence type="ECO:0000313" key="6">
    <source>
        <dbReference type="EMBL" id="KRL63235.1"/>
    </source>
</evidence>
<dbReference type="PANTHER" id="PTHR47506:SF7">
    <property type="entry name" value="TRANSCRIPTIONAL REGULATORY PROTEIN"/>
    <property type="match status" value="1"/>
</dbReference>
<dbReference type="PATRIC" id="fig|1423739.3.peg.1747"/>
<name>A0A0R1SAR9_9LACO</name>
<dbReference type="STRING" id="1423739.FC85_GL001665"/>
<organism evidence="6 7">
    <name type="scientific">Lentilactobacillus diolivorans DSM 14421</name>
    <dbReference type="NCBI Taxonomy" id="1423739"/>
    <lineage>
        <taxon>Bacteria</taxon>
        <taxon>Bacillati</taxon>
        <taxon>Bacillota</taxon>
        <taxon>Bacilli</taxon>
        <taxon>Lactobacillales</taxon>
        <taxon>Lactobacillaceae</taxon>
        <taxon>Lentilactobacillus</taxon>
    </lineage>
</organism>
<reference evidence="6 7" key="1">
    <citation type="journal article" date="2015" name="Genome Announc.">
        <title>Expanding the biotechnology potential of lactobacilli through comparative genomics of 213 strains and associated genera.</title>
        <authorList>
            <person name="Sun Z."/>
            <person name="Harris H.M."/>
            <person name="McCann A."/>
            <person name="Guo C."/>
            <person name="Argimon S."/>
            <person name="Zhang W."/>
            <person name="Yang X."/>
            <person name="Jeffery I.B."/>
            <person name="Cooney J.C."/>
            <person name="Kagawa T.F."/>
            <person name="Liu W."/>
            <person name="Song Y."/>
            <person name="Salvetti E."/>
            <person name="Wrobel A."/>
            <person name="Rasinkangas P."/>
            <person name="Parkhill J."/>
            <person name="Rea M.C."/>
            <person name="O'Sullivan O."/>
            <person name="Ritari J."/>
            <person name="Douillard F.P."/>
            <person name="Paul Ross R."/>
            <person name="Yang R."/>
            <person name="Briner A.E."/>
            <person name="Felis G.E."/>
            <person name="de Vos W.M."/>
            <person name="Barrangou R."/>
            <person name="Klaenhammer T.R."/>
            <person name="Caufield P.W."/>
            <person name="Cui Y."/>
            <person name="Zhang H."/>
            <person name="O'Toole P.W."/>
        </authorList>
    </citation>
    <scope>NUCLEOTIDE SEQUENCE [LARGE SCALE GENOMIC DNA]</scope>
    <source>
        <strain evidence="6 7">DSM 14421</strain>
    </source>
</reference>
<dbReference type="PANTHER" id="PTHR47506">
    <property type="entry name" value="TRANSCRIPTIONAL REGULATORY PROTEIN"/>
    <property type="match status" value="1"/>
</dbReference>
<accession>A0A0R1SAR9</accession>
<comment type="caution">
    <text evidence="6">The sequence shown here is derived from an EMBL/GenBank/DDBJ whole genome shotgun (WGS) entry which is preliminary data.</text>
</comment>
<dbReference type="PROSITE" id="PS50977">
    <property type="entry name" value="HTH_TETR_2"/>
    <property type="match status" value="1"/>
</dbReference>
<keyword evidence="2 4" id="KW-0238">DNA-binding</keyword>
<dbReference type="InterPro" id="IPR023772">
    <property type="entry name" value="DNA-bd_HTH_TetR-type_CS"/>
</dbReference>
<feature type="domain" description="HTH tetR-type" evidence="5">
    <location>
        <begin position="6"/>
        <end position="66"/>
    </location>
</feature>
<dbReference type="RefSeq" id="WP_083485142.1">
    <property type="nucleotide sequence ID" value="NZ_AZEY01000104.1"/>
</dbReference>
<evidence type="ECO:0000259" key="5">
    <source>
        <dbReference type="PROSITE" id="PS50977"/>
    </source>
</evidence>
<evidence type="ECO:0000313" key="7">
    <source>
        <dbReference type="Proteomes" id="UP000052013"/>
    </source>
</evidence>
<keyword evidence="3" id="KW-0804">Transcription</keyword>
<sequence>MAGKKNHTKDEIVSLAIRQIKETGYQSISLRRLLGDLHLTTGSFYKHFDNKNDLFTTISITLSSQLSQHARQFVLDAKPSTPLASLIVLGEFMITQFQEQSNLTEFLFYNPSVLAVYQSDQKDQFPLLNDVQALIQNIKVTYHISDSVDNLFIKVWSFIQGYGILIQNGVAKYDHKLLTNAATELIGVEHP</sequence>
<evidence type="ECO:0000256" key="2">
    <source>
        <dbReference type="ARBA" id="ARBA00023125"/>
    </source>
</evidence>
<dbReference type="InterPro" id="IPR001647">
    <property type="entry name" value="HTH_TetR"/>
</dbReference>
<evidence type="ECO:0000256" key="4">
    <source>
        <dbReference type="PROSITE-ProRule" id="PRU00335"/>
    </source>
</evidence>
<dbReference type="InterPro" id="IPR009057">
    <property type="entry name" value="Homeodomain-like_sf"/>
</dbReference>
<dbReference type="Pfam" id="PF00440">
    <property type="entry name" value="TetR_N"/>
    <property type="match status" value="1"/>
</dbReference>
<gene>
    <name evidence="6" type="ORF">FC85_GL001665</name>
</gene>
<dbReference type="AlphaFoldDB" id="A0A0R1SAR9"/>
<dbReference type="Gene3D" id="1.10.357.10">
    <property type="entry name" value="Tetracycline Repressor, domain 2"/>
    <property type="match status" value="1"/>
</dbReference>